<name>A0A7J8Q1P3_GOSRA</name>
<gene>
    <name evidence="2" type="ORF">Gorai_012333</name>
</gene>
<protein>
    <submittedName>
        <fullName evidence="2">Uncharacterized protein</fullName>
    </submittedName>
</protein>
<accession>A0A7J8Q1P3</accession>
<keyword evidence="1" id="KW-0472">Membrane</keyword>
<evidence type="ECO:0000313" key="3">
    <source>
        <dbReference type="Proteomes" id="UP000593578"/>
    </source>
</evidence>
<dbReference type="EMBL" id="JABEZZ010000009">
    <property type="protein sequence ID" value="MBA0595464.1"/>
    <property type="molecule type" value="Genomic_DNA"/>
</dbReference>
<feature type="transmembrane region" description="Helical" evidence="1">
    <location>
        <begin position="76"/>
        <end position="95"/>
    </location>
</feature>
<keyword evidence="1" id="KW-0812">Transmembrane</keyword>
<dbReference type="Proteomes" id="UP000593578">
    <property type="component" value="Unassembled WGS sequence"/>
</dbReference>
<organism evidence="2 3">
    <name type="scientific">Gossypium raimondii</name>
    <name type="common">Peruvian cotton</name>
    <name type="synonym">Gossypium klotzschianum subsp. raimondii</name>
    <dbReference type="NCBI Taxonomy" id="29730"/>
    <lineage>
        <taxon>Eukaryota</taxon>
        <taxon>Viridiplantae</taxon>
        <taxon>Streptophyta</taxon>
        <taxon>Embryophyta</taxon>
        <taxon>Tracheophyta</taxon>
        <taxon>Spermatophyta</taxon>
        <taxon>Magnoliopsida</taxon>
        <taxon>eudicotyledons</taxon>
        <taxon>Gunneridae</taxon>
        <taxon>Pentapetalae</taxon>
        <taxon>rosids</taxon>
        <taxon>malvids</taxon>
        <taxon>Malvales</taxon>
        <taxon>Malvaceae</taxon>
        <taxon>Malvoideae</taxon>
        <taxon>Gossypium</taxon>
    </lineage>
</organism>
<comment type="caution">
    <text evidence="2">The sequence shown here is derived from an EMBL/GenBank/DDBJ whole genome shotgun (WGS) entry which is preliminary data.</text>
</comment>
<proteinExistence type="predicted"/>
<keyword evidence="1" id="KW-1133">Transmembrane helix</keyword>
<reference evidence="2 3" key="1">
    <citation type="journal article" date="2019" name="Genome Biol. Evol.">
        <title>Insights into the evolution of the New World diploid cottons (Gossypium, subgenus Houzingenia) based on genome sequencing.</title>
        <authorList>
            <person name="Grover C.E."/>
            <person name="Arick M.A. 2nd"/>
            <person name="Thrash A."/>
            <person name="Conover J.L."/>
            <person name="Sanders W.S."/>
            <person name="Peterson D.G."/>
            <person name="Frelichowski J.E."/>
            <person name="Scheffler J.A."/>
            <person name="Scheffler B.E."/>
            <person name="Wendel J.F."/>
        </authorList>
    </citation>
    <scope>NUCLEOTIDE SEQUENCE [LARGE SCALE GENOMIC DNA]</scope>
    <source>
        <strain evidence="2">8</strain>
        <tissue evidence="2">Leaf</tissue>
    </source>
</reference>
<dbReference type="AlphaFoldDB" id="A0A7J8Q1P3"/>
<evidence type="ECO:0000313" key="2">
    <source>
        <dbReference type="EMBL" id="MBA0595464.1"/>
    </source>
</evidence>
<evidence type="ECO:0000256" key="1">
    <source>
        <dbReference type="SAM" id="Phobius"/>
    </source>
</evidence>
<sequence length="109" mass="12425">MYQLVRKGNHAVSATVCVRTEEIRLVDQRVIDIRVSGIEHNLELKVDKHSVGGCGGMMRRKKGAVAIRINYKGFRMVFITCHLSGIIPSFIQLWATLEHRTPDLFYHSC</sequence>